<comment type="catalytic activity">
    <reaction evidence="4 6">
        <text>S-formylglutathione + H2O = formate + glutathione + H(+)</text>
        <dbReference type="Rhea" id="RHEA:14961"/>
        <dbReference type="ChEBI" id="CHEBI:15377"/>
        <dbReference type="ChEBI" id="CHEBI:15378"/>
        <dbReference type="ChEBI" id="CHEBI:15740"/>
        <dbReference type="ChEBI" id="CHEBI:57688"/>
        <dbReference type="ChEBI" id="CHEBI:57925"/>
        <dbReference type="EC" id="3.1.2.12"/>
    </reaction>
</comment>
<keyword evidence="8" id="KW-1185">Reference proteome</keyword>
<organism evidence="7 8">
    <name type="scientific">Microbulbifer harenosus</name>
    <dbReference type="NCBI Taxonomy" id="2576840"/>
    <lineage>
        <taxon>Bacteria</taxon>
        <taxon>Pseudomonadati</taxon>
        <taxon>Pseudomonadota</taxon>
        <taxon>Gammaproteobacteria</taxon>
        <taxon>Cellvibrionales</taxon>
        <taxon>Microbulbiferaceae</taxon>
        <taxon>Microbulbifer</taxon>
    </lineage>
</organism>
<name>A0ABY2UDE3_9GAMM</name>
<dbReference type="InterPro" id="IPR014186">
    <property type="entry name" value="S-formylglutathione_hydrol"/>
</dbReference>
<gene>
    <name evidence="7" type="primary">fghA</name>
    <name evidence="7" type="ORF">FDY93_17435</name>
</gene>
<comment type="caution">
    <text evidence="7">The sequence shown here is derived from an EMBL/GenBank/DDBJ whole genome shotgun (WGS) entry which is preliminary data.</text>
</comment>
<dbReference type="Gene3D" id="3.40.50.1820">
    <property type="entry name" value="alpha/beta hydrolase"/>
    <property type="match status" value="1"/>
</dbReference>
<evidence type="ECO:0000313" key="8">
    <source>
        <dbReference type="Proteomes" id="UP000306791"/>
    </source>
</evidence>
<evidence type="ECO:0000256" key="2">
    <source>
        <dbReference type="ARBA" id="ARBA00022487"/>
    </source>
</evidence>
<dbReference type="SUPFAM" id="SSF53474">
    <property type="entry name" value="alpha/beta-Hydrolases"/>
    <property type="match status" value="1"/>
</dbReference>
<dbReference type="InterPro" id="IPR029058">
    <property type="entry name" value="AB_hydrolase_fold"/>
</dbReference>
<protein>
    <recommendedName>
        <fullName evidence="5 6">S-formylglutathione hydrolase</fullName>
        <ecNumber evidence="5 6">3.1.2.12</ecNumber>
    </recommendedName>
</protein>
<evidence type="ECO:0000313" key="7">
    <source>
        <dbReference type="EMBL" id="TLM74432.1"/>
    </source>
</evidence>
<evidence type="ECO:0000256" key="1">
    <source>
        <dbReference type="ARBA" id="ARBA00005622"/>
    </source>
</evidence>
<dbReference type="InterPro" id="IPR000801">
    <property type="entry name" value="Esterase-like"/>
</dbReference>
<accession>A0ABY2UDE3</accession>
<dbReference type="RefSeq" id="WP_138237031.1">
    <property type="nucleotide sequence ID" value="NZ_CP185860.1"/>
</dbReference>
<keyword evidence="3 6" id="KW-0378">Hydrolase</keyword>
<dbReference type="PANTHER" id="PTHR10061:SF1">
    <property type="entry name" value="S-FORMYLGLUTATHIONE HYDROLASE YEIG"/>
    <property type="match status" value="1"/>
</dbReference>
<dbReference type="EMBL" id="VANI01000021">
    <property type="protein sequence ID" value="TLM74432.1"/>
    <property type="molecule type" value="Genomic_DNA"/>
</dbReference>
<evidence type="ECO:0000256" key="4">
    <source>
        <dbReference type="ARBA" id="ARBA00047590"/>
    </source>
</evidence>
<evidence type="ECO:0000256" key="3">
    <source>
        <dbReference type="ARBA" id="ARBA00022801"/>
    </source>
</evidence>
<proteinExistence type="inferred from homology"/>
<dbReference type="PANTHER" id="PTHR10061">
    <property type="entry name" value="S-FORMYLGLUTATHIONE HYDROLASE"/>
    <property type="match status" value="1"/>
</dbReference>
<reference evidence="7 8" key="1">
    <citation type="submission" date="2019-05" db="EMBL/GenBank/DDBJ databases">
        <title>Microbulbifer harenosus sp. nov., an alginate-degrading bacterium isolated from coastal sand.</title>
        <authorList>
            <person name="Huang H."/>
            <person name="Mo K."/>
            <person name="Bao S."/>
        </authorList>
    </citation>
    <scope>NUCLEOTIDE SEQUENCE [LARGE SCALE GENOMIC DNA]</scope>
    <source>
        <strain evidence="7 8">HB161719</strain>
    </source>
</reference>
<comment type="function">
    <text evidence="6">Serine hydrolase involved in the detoxification of formaldehyde.</text>
</comment>
<comment type="similarity">
    <text evidence="1 6">Belongs to the esterase D family.</text>
</comment>
<dbReference type="EC" id="3.1.2.12" evidence="5 6"/>
<dbReference type="Pfam" id="PF00756">
    <property type="entry name" value="Esterase"/>
    <property type="match status" value="1"/>
</dbReference>
<sequence length="281" mass="31208">MTLQLVSRTQCFDGAQCQYSHRSSALDCEMRFSIFLPSQAEKDQRFPVLYWLSGLTCTDENFSQKAGAQRMAAELGIVLVIPDTSPRGEAVADADGYDLGKGAGFYVNATQSPWKPHYRMYDYIVEELPALIEANFPVSERRAISGHSMGGHGALTIALKNPARYLSVSAFSPICNPIACPWGEKAFAAYLGENRAAWEEHDATVLLSRATEQLPMLISQGEEDQFLEQQLKPNALEAAAKAAGYPVKIEYHAGYDHSYFFIATFIEQHLRFHADYLLHAG</sequence>
<dbReference type="NCBIfam" id="TIGR02821">
    <property type="entry name" value="fghA_ester_D"/>
    <property type="match status" value="1"/>
</dbReference>
<keyword evidence="2 6" id="KW-0719">Serine esterase</keyword>
<evidence type="ECO:0000256" key="6">
    <source>
        <dbReference type="RuleBase" id="RU363068"/>
    </source>
</evidence>
<evidence type="ECO:0000256" key="5">
    <source>
        <dbReference type="NCBIfam" id="TIGR02821"/>
    </source>
</evidence>
<dbReference type="GO" id="GO:0018738">
    <property type="term" value="F:S-formylglutathione hydrolase activity"/>
    <property type="evidence" value="ECO:0007669"/>
    <property type="project" value="UniProtKB-EC"/>
</dbReference>
<dbReference type="Proteomes" id="UP000306791">
    <property type="component" value="Unassembled WGS sequence"/>
</dbReference>